<dbReference type="STRING" id="573570.F7310_09685"/>
<sequence length="323" mass="38294">MNFKKVLLTPFYIVEIFTWSKSFKRNPIIGSYLLNFFGLHIFRVWVSYIFFRLRLLQLFWLLDKDNRKEFRQKGYLFFENILNQKDYEIIKKMVYSDKFGEHFIKEGSTLVKRHYVSSEILKKIENKKLKKLLKYISSVGSYPLMGFESVCQSKQSTKVKDTQSNWHRDTFHPCVKGWLYFNDVDSNNGSFEYLEGSHKLTLKRIIWEYKESLLACKNHSRGYDGAFRISENDIKRSFKLNKSVTCKVPEGTLVVANVFGFHRRGDVSLRGSEVSRSSLWFQARSYPFSPFPLRALSGVRTYIAQSYRKREYKQKLSKHKGDL</sequence>
<organism evidence="2 3">
    <name type="scientific">Francisella uliginis</name>
    <dbReference type="NCBI Taxonomy" id="573570"/>
    <lineage>
        <taxon>Bacteria</taxon>
        <taxon>Pseudomonadati</taxon>
        <taxon>Pseudomonadota</taxon>
        <taxon>Gammaproteobacteria</taxon>
        <taxon>Thiotrichales</taxon>
        <taxon>Francisellaceae</taxon>
        <taxon>Francisella</taxon>
    </lineage>
</organism>
<evidence type="ECO:0000256" key="1">
    <source>
        <dbReference type="SAM" id="Phobius"/>
    </source>
</evidence>
<evidence type="ECO:0000313" key="3">
    <source>
        <dbReference type="Proteomes" id="UP000184222"/>
    </source>
</evidence>
<protein>
    <recommendedName>
        <fullName evidence="4">Phytanoyl-CoA dioxygenase</fullName>
    </recommendedName>
</protein>
<dbReference type="AlphaFoldDB" id="A0A1L4BUV5"/>
<dbReference type="EMBL" id="CP016796">
    <property type="protein sequence ID" value="API87607.1"/>
    <property type="molecule type" value="Genomic_DNA"/>
</dbReference>
<keyword evidence="1" id="KW-0812">Transmembrane</keyword>
<dbReference type="Proteomes" id="UP000184222">
    <property type="component" value="Chromosome"/>
</dbReference>
<proteinExistence type="predicted"/>
<accession>A0A1L4BUV5</accession>
<dbReference type="Gene3D" id="2.60.120.620">
    <property type="entry name" value="q2cbj1_9rhob like domain"/>
    <property type="match status" value="1"/>
</dbReference>
<keyword evidence="3" id="KW-1185">Reference proteome</keyword>
<evidence type="ECO:0000313" key="2">
    <source>
        <dbReference type="EMBL" id="API87607.1"/>
    </source>
</evidence>
<name>A0A1L4BUV5_9GAMM</name>
<keyword evidence="1" id="KW-1133">Transmembrane helix</keyword>
<dbReference type="SUPFAM" id="SSF51197">
    <property type="entry name" value="Clavaminate synthase-like"/>
    <property type="match status" value="1"/>
</dbReference>
<dbReference type="KEGG" id="frx:F7310_09685"/>
<reference evidence="2 3" key="1">
    <citation type="journal article" date="2016" name="Appl. Environ. Microbiol.">
        <title>Whole genome relationships among Francisella bacteria of diverse origin define new species and provide specific regions for detection.</title>
        <authorList>
            <person name="Challacombe J.F."/>
            <person name="Petersen J.M."/>
            <person name="Gallegos-Graves V."/>
            <person name="Hodge D."/>
            <person name="Pillai S."/>
            <person name="Kuske C.R."/>
        </authorList>
    </citation>
    <scope>NUCLEOTIDE SEQUENCE [LARGE SCALE GENOMIC DNA]</scope>
    <source>
        <strain evidence="3">TX07-7310</strain>
    </source>
</reference>
<keyword evidence="1" id="KW-0472">Membrane</keyword>
<evidence type="ECO:0008006" key="4">
    <source>
        <dbReference type="Google" id="ProtNLM"/>
    </source>
</evidence>
<gene>
    <name evidence="2" type="ORF">F7310_09685</name>
</gene>
<feature type="transmembrane region" description="Helical" evidence="1">
    <location>
        <begin position="29"/>
        <end position="51"/>
    </location>
</feature>